<dbReference type="AlphaFoldDB" id="A0A6C0DNM4"/>
<dbReference type="Pfam" id="PF00326">
    <property type="entry name" value="Peptidase_S9"/>
    <property type="match status" value="1"/>
</dbReference>
<feature type="domain" description="Peptidase S9 prolyl oligopeptidase catalytic" evidence="2">
    <location>
        <begin position="402"/>
        <end position="596"/>
    </location>
</feature>
<evidence type="ECO:0000256" key="1">
    <source>
        <dbReference type="ARBA" id="ARBA00005228"/>
    </source>
</evidence>
<evidence type="ECO:0000313" key="3">
    <source>
        <dbReference type="EMBL" id="QHT18486.1"/>
    </source>
</evidence>
<evidence type="ECO:0000259" key="2">
    <source>
        <dbReference type="Pfam" id="PF00326"/>
    </source>
</evidence>
<protein>
    <recommendedName>
        <fullName evidence="2">Peptidase S9 prolyl oligopeptidase catalytic domain-containing protein</fullName>
    </recommendedName>
</protein>
<dbReference type="PRINTS" id="PR00862">
    <property type="entry name" value="PROLIGOPTASE"/>
</dbReference>
<dbReference type="Gene3D" id="3.40.50.1820">
    <property type="entry name" value="alpha/beta hydrolase"/>
    <property type="match status" value="1"/>
</dbReference>
<dbReference type="PANTHER" id="PTHR11757:SF19">
    <property type="entry name" value="PROLYL ENDOPEPTIDASE-LIKE"/>
    <property type="match status" value="1"/>
</dbReference>
<dbReference type="GO" id="GO:0006508">
    <property type="term" value="P:proteolysis"/>
    <property type="evidence" value="ECO:0007669"/>
    <property type="project" value="InterPro"/>
</dbReference>
<dbReference type="InterPro" id="IPR001375">
    <property type="entry name" value="Peptidase_S9_cat"/>
</dbReference>
<accession>A0A6C0DNM4</accession>
<dbReference type="EMBL" id="MN739657">
    <property type="protein sequence ID" value="QHT18486.1"/>
    <property type="molecule type" value="Genomic_DNA"/>
</dbReference>
<proteinExistence type="inferred from homology"/>
<dbReference type="GO" id="GO:0004252">
    <property type="term" value="F:serine-type endopeptidase activity"/>
    <property type="evidence" value="ECO:0007669"/>
    <property type="project" value="InterPro"/>
</dbReference>
<dbReference type="SUPFAM" id="SSF53474">
    <property type="entry name" value="alpha/beta-Hydrolases"/>
    <property type="match status" value="1"/>
</dbReference>
<reference evidence="3" key="1">
    <citation type="journal article" date="2020" name="Nature">
        <title>Giant virus diversity and host interactions through global metagenomics.</title>
        <authorList>
            <person name="Schulz F."/>
            <person name="Roux S."/>
            <person name="Paez-Espino D."/>
            <person name="Jungbluth S."/>
            <person name="Walsh D.A."/>
            <person name="Denef V.J."/>
            <person name="McMahon K.D."/>
            <person name="Konstantinidis K.T."/>
            <person name="Eloe-Fadrosh E.A."/>
            <person name="Kyrpides N.C."/>
            <person name="Woyke T."/>
        </authorList>
    </citation>
    <scope>NUCLEOTIDE SEQUENCE</scope>
    <source>
        <strain evidence="3">GVMAG-M-3300023174-46</strain>
    </source>
</reference>
<comment type="similarity">
    <text evidence="1">Belongs to the peptidase S9A family.</text>
</comment>
<name>A0A6C0DNM4_9ZZZZ</name>
<organism evidence="3">
    <name type="scientific">viral metagenome</name>
    <dbReference type="NCBI Taxonomy" id="1070528"/>
    <lineage>
        <taxon>unclassified sequences</taxon>
        <taxon>metagenomes</taxon>
        <taxon>organismal metagenomes</taxon>
    </lineage>
</organism>
<dbReference type="InterPro" id="IPR002470">
    <property type="entry name" value="Peptidase_S9A"/>
</dbReference>
<sequence>MSTRTLHGITWSDDLAWMEPMKGSRWDKLLREEQTTWKTLVESVKEDIEPLVYELSNSDRRADEKKFEAAGGTVEIGMKGTMALNWKWHGTDTVYSVANLDARRGGGVWTSEDVGNGKEIYEIQHRVRGKPYPIWKNKGYGPFVAVVGDRCYSVEAKKSLIYWRLVSWDAFTGKDERVHYEEKNYRYNLSLVRAGSEGAFLVRQAGPMQDAFAIEKNGTLELLEGYSEYSRRFVFGSNAKEYLVWSADKGRWRFSNELLWRHRRTPFQFPNLRTATPESFDTKHGLLVTRSKGKRTLWSLRPNSRILWEGYGNITIDPWEGSWIDITQPGSETLWWRYTPNTIAPPSLTTLKENRAVVIRSAESEDGTKIPYILVKPSGPSTGLLVIGYGAYGISTGFSTTRWEPLLKRGLSLAIGLWRGGGDHTPEWEDAGRLEGRERVLEDAEAVVRNAKEYTRSPAERTWLYGRSAGGLWVGGLIARYPKGDLAGGAYMEVPYLDVLRTITNRSLPLTDIETDEFGLPEQRVSDFVGALSWSPMEELLAGGKGTPGVAQIVRTGLNDSEVLAYESVKWVIRSRNGKDRPIFLAVEGNQGHFVHGSLGLKQKAEDLAILLKLLGL</sequence>
<dbReference type="InterPro" id="IPR029058">
    <property type="entry name" value="AB_hydrolase_fold"/>
</dbReference>
<dbReference type="PANTHER" id="PTHR11757">
    <property type="entry name" value="PROTEASE FAMILY S9A OLIGOPEPTIDASE"/>
    <property type="match status" value="1"/>
</dbReference>
<dbReference type="InterPro" id="IPR051543">
    <property type="entry name" value="Serine_Peptidase_S9A"/>
</dbReference>